<keyword evidence="7" id="KW-1185">Reference proteome</keyword>
<dbReference type="GO" id="GO:0045892">
    <property type="term" value="P:negative regulation of DNA-templated transcription"/>
    <property type="evidence" value="ECO:0007669"/>
    <property type="project" value="TreeGrafter"/>
</dbReference>
<dbReference type="SUPFAM" id="SSF46785">
    <property type="entry name" value="Winged helix' DNA-binding domain"/>
    <property type="match status" value="1"/>
</dbReference>
<dbReference type="Pfam" id="PF01614">
    <property type="entry name" value="IclR_C"/>
    <property type="match status" value="1"/>
</dbReference>
<dbReference type="PROSITE" id="PS51077">
    <property type="entry name" value="HTH_ICLR"/>
    <property type="match status" value="1"/>
</dbReference>
<dbReference type="InterPro" id="IPR036388">
    <property type="entry name" value="WH-like_DNA-bd_sf"/>
</dbReference>
<dbReference type="Gene3D" id="3.30.450.40">
    <property type="match status" value="1"/>
</dbReference>
<evidence type="ECO:0000256" key="1">
    <source>
        <dbReference type="ARBA" id="ARBA00023015"/>
    </source>
</evidence>
<evidence type="ECO:0000256" key="3">
    <source>
        <dbReference type="ARBA" id="ARBA00023163"/>
    </source>
</evidence>
<dbReference type="InterPro" id="IPR036390">
    <property type="entry name" value="WH_DNA-bd_sf"/>
</dbReference>
<dbReference type="OrthoDB" id="8716667at2"/>
<dbReference type="PANTHER" id="PTHR30136">
    <property type="entry name" value="HELIX-TURN-HELIX TRANSCRIPTIONAL REGULATOR, ICLR FAMILY"/>
    <property type="match status" value="1"/>
</dbReference>
<dbReference type="EMBL" id="LSTO01000001">
    <property type="protein sequence ID" value="OWW22940.1"/>
    <property type="molecule type" value="Genomic_DNA"/>
</dbReference>
<dbReference type="SMART" id="SM00346">
    <property type="entry name" value="HTH_ICLR"/>
    <property type="match status" value="1"/>
</dbReference>
<feature type="domain" description="IclR-ED" evidence="5">
    <location>
        <begin position="80"/>
        <end position="260"/>
    </location>
</feature>
<keyword evidence="3" id="KW-0804">Transcription</keyword>
<evidence type="ECO:0000313" key="6">
    <source>
        <dbReference type="EMBL" id="OWW22940.1"/>
    </source>
</evidence>
<dbReference type="InterPro" id="IPR014757">
    <property type="entry name" value="Tscrpt_reg_IclR_C"/>
</dbReference>
<reference evidence="6 7" key="1">
    <citation type="submission" date="2016-02" db="EMBL/GenBank/DDBJ databases">
        <authorList>
            <person name="Wen L."/>
            <person name="He K."/>
            <person name="Yang H."/>
        </authorList>
    </citation>
    <scope>NUCLEOTIDE SEQUENCE [LARGE SCALE GENOMIC DNA]</scope>
    <source>
        <strain evidence="6 7">TSA40</strain>
    </source>
</reference>
<feature type="domain" description="HTH iclR-type" evidence="4">
    <location>
        <begin position="17"/>
        <end position="79"/>
    </location>
</feature>
<organism evidence="6 7">
    <name type="scientific">Noviherbaspirillum denitrificans</name>
    <dbReference type="NCBI Taxonomy" id="1968433"/>
    <lineage>
        <taxon>Bacteria</taxon>
        <taxon>Pseudomonadati</taxon>
        <taxon>Pseudomonadota</taxon>
        <taxon>Betaproteobacteria</taxon>
        <taxon>Burkholderiales</taxon>
        <taxon>Oxalobacteraceae</taxon>
        <taxon>Noviherbaspirillum</taxon>
    </lineage>
</organism>
<keyword evidence="2" id="KW-0238">DNA-binding</keyword>
<evidence type="ECO:0000259" key="5">
    <source>
        <dbReference type="PROSITE" id="PS51078"/>
    </source>
</evidence>
<sequence length="264" mass="28973">MHCEEENIQRVGSSPSNRSLERGMEILRAFRPGSELLGNGELAERTGLSAATVSRLTQTLVRCGFLEHDPHARAYRLAAPVLSLAHAMLSGSSVLQVAAPMMRTVAEKRRINVGLAAPDRDEMVYLESVRYNRKVSLRNIVAGQRIPMELTSLGRAYLAVAPKSRREELFRIFRARRPGDWKVVEREILEASESVMSVGYCAASWQPEVVALAAPIQVPARPVLVLNFSLATQAPISEVAGQLGAPLIELARSIIDGLLRTQTP</sequence>
<dbReference type="GO" id="GO:0003677">
    <property type="term" value="F:DNA binding"/>
    <property type="evidence" value="ECO:0007669"/>
    <property type="project" value="UniProtKB-KW"/>
</dbReference>
<dbReference type="AlphaFoldDB" id="A0A254TJW1"/>
<proteinExistence type="predicted"/>
<dbReference type="InterPro" id="IPR029016">
    <property type="entry name" value="GAF-like_dom_sf"/>
</dbReference>
<dbReference type="Proteomes" id="UP000197535">
    <property type="component" value="Unassembled WGS sequence"/>
</dbReference>
<keyword evidence="1" id="KW-0805">Transcription regulation</keyword>
<dbReference type="InterPro" id="IPR005471">
    <property type="entry name" value="Tscrpt_reg_IclR_N"/>
</dbReference>
<evidence type="ECO:0000259" key="4">
    <source>
        <dbReference type="PROSITE" id="PS51077"/>
    </source>
</evidence>
<dbReference type="Gene3D" id="1.10.10.10">
    <property type="entry name" value="Winged helix-like DNA-binding domain superfamily/Winged helix DNA-binding domain"/>
    <property type="match status" value="1"/>
</dbReference>
<dbReference type="GO" id="GO:0003700">
    <property type="term" value="F:DNA-binding transcription factor activity"/>
    <property type="evidence" value="ECO:0007669"/>
    <property type="project" value="TreeGrafter"/>
</dbReference>
<dbReference type="InterPro" id="IPR050707">
    <property type="entry name" value="HTH_MetabolicPath_Reg"/>
</dbReference>
<accession>A0A254TJW1</accession>
<dbReference type="SUPFAM" id="SSF55781">
    <property type="entry name" value="GAF domain-like"/>
    <property type="match status" value="1"/>
</dbReference>
<evidence type="ECO:0000256" key="2">
    <source>
        <dbReference type="ARBA" id="ARBA00023125"/>
    </source>
</evidence>
<name>A0A254TJW1_9BURK</name>
<comment type="caution">
    <text evidence="6">The sequence shown here is derived from an EMBL/GenBank/DDBJ whole genome shotgun (WGS) entry which is preliminary data.</text>
</comment>
<dbReference type="PROSITE" id="PS51078">
    <property type="entry name" value="ICLR_ED"/>
    <property type="match status" value="1"/>
</dbReference>
<evidence type="ECO:0000313" key="7">
    <source>
        <dbReference type="Proteomes" id="UP000197535"/>
    </source>
</evidence>
<dbReference type="PANTHER" id="PTHR30136:SF33">
    <property type="entry name" value="TRANSCRIPTIONAL REGULATORY PROTEIN"/>
    <property type="match status" value="1"/>
</dbReference>
<gene>
    <name evidence="6" type="ORF">AYR66_18340</name>
</gene>
<dbReference type="Pfam" id="PF09339">
    <property type="entry name" value="HTH_IclR"/>
    <property type="match status" value="1"/>
</dbReference>
<protein>
    <submittedName>
        <fullName evidence="6">IclR family transcriptional regulator</fullName>
    </submittedName>
</protein>